<keyword evidence="3" id="KW-1185">Reference proteome</keyword>
<dbReference type="Pfam" id="PF23232">
    <property type="entry name" value="AAA_lid_13"/>
    <property type="match status" value="1"/>
</dbReference>
<protein>
    <submittedName>
        <fullName evidence="2">ATPAse AAA+ type core protein</fullName>
    </submittedName>
</protein>
<dbReference type="InterPro" id="IPR056599">
    <property type="entry name" value="AAA_lid_fung"/>
</dbReference>
<dbReference type="Proteomes" id="UP001392437">
    <property type="component" value="Unassembled WGS sequence"/>
</dbReference>
<organism evidence="2 3">
    <name type="scientific">Apiospora kogelbergensis</name>
    <dbReference type="NCBI Taxonomy" id="1337665"/>
    <lineage>
        <taxon>Eukaryota</taxon>
        <taxon>Fungi</taxon>
        <taxon>Dikarya</taxon>
        <taxon>Ascomycota</taxon>
        <taxon>Pezizomycotina</taxon>
        <taxon>Sordariomycetes</taxon>
        <taxon>Xylariomycetidae</taxon>
        <taxon>Amphisphaeriales</taxon>
        <taxon>Apiosporaceae</taxon>
        <taxon>Apiospora</taxon>
    </lineage>
</organism>
<evidence type="ECO:0000313" key="3">
    <source>
        <dbReference type="Proteomes" id="UP001392437"/>
    </source>
</evidence>
<dbReference type="EMBL" id="JAQQWP010000009">
    <property type="protein sequence ID" value="KAK8101151.1"/>
    <property type="molecule type" value="Genomic_DNA"/>
</dbReference>
<name>A0AAW0QP00_9PEZI</name>
<feature type="domain" description="AAA+ ATPase lid" evidence="1">
    <location>
        <begin position="78"/>
        <end position="184"/>
    </location>
</feature>
<accession>A0AAW0QP00</accession>
<evidence type="ECO:0000259" key="1">
    <source>
        <dbReference type="Pfam" id="PF23232"/>
    </source>
</evidence>
<dbReference type="InterPro" id="IPR027417">
    <property type="entry name" value="P-loop_NTPase"/>
</dbReference>
<dbReference type="PANTHER" id="PTHR46411:SF2">
    <property type="entry name" value="AAA+ ATPASE DOMAIN-CONTAINING PROTEIN"/>
    <property type="match status" value="1"/>
</dbReference>
<reference evidence="2 3" key="1">
    <citation type="submission" date="2023-01" db="EMBL/GenBank/DDBJ databases">
        <title>Analysis of 21 Apiospora genomes using comparative genomics revels a genus with tremendous synthesis potential of carbohydrate active enzymes and secondary metabolites.</title>
        <authorList>
            <person name="Sorensen T."/>
        </authorList>
    </citation>
    <scope>NUCLEOTIDE SEQUENCE [LARGE SCALE GENOMIC DNA]</scope>
    <source>
        <strain evidence="2 3">CBS 117206</strain>
    </source>
</reference>
<dbReference type="AlphaFoldDB" id="A0AAW0QP00"/>
<dbReference type="SUPFAM" id="SSF52540">
    <property type="entry name" value="P-loop containing nucleoside triphosphate hydrolases"/>
    <property type="match status" value="1"/>
</dbReference>
<comment type="caution">
    <text evidence="2">The sequence shown here is derived from an EMBL/GenBank/DDBJ whole genome shotgun (WGS) entry which is preliminary data.</text>
</comment>
<proteinExistence type="predicted"/>
<sequence length="248" mass="28144">METRLDVHSKRADKWGAVLLLDAADVFLMRRDWKDTHCNAMVSRILFLTTNCVGVIDEAFKSRIHVSLRYPKVKLKSTLEIWESTMNWIDRDNEQNELLDFANAHFEAHAATDGSTWNGRQIRNAFQTAIALGQDDRVAKIRERGSHYRTSFPRWRVVKLTSKNLETLAETARDFDKCLKSVQRLTDGELARSEDARRDDFSDLDDAAAGDRSFLSPGSVAKLEKGAGWRGKELGQERRGEVASCVGI</sequence>
<evidence type="ECO:0000313" key="2">
    <source>
        <dbReference type="EMBL" id="KAK8101151.1"/>
    </source>
</evidence>
<gene>
    <name evidence="2" type="ORF">PG999_011525</name>
</gene>
<dbReference type="PANTHER" id="PTHR46411">
    <property type="entry name" value="FAMILY ATPASE, PUTATIVE-RELATED"/>
    <property type="match status" value="1"/>
</dbReference>